<evidence type="ECO:0000256" key="2">
    <source>
        <dbReference type="SAM" id="SignalP"/>
    </source>
</evidence>
<name>A0AAE8MLG4_9HYPO</name>
<dbReference type="Proteomes" id="UP001187734">
    <property type="component" value="Unassembled WGS sequence"/>
</dbReference>
<sequence>MHSNTLSLLLAAVSGLTLSEASILPRHGPAGPPGPPGHPVPGFPGFPGDHPPPPPGPRGPPPPPGPRGPPSPPPPPHVSPAGVPTVQLANGTYKASRRLTSILLAQGP</sequence>
<evidence type="ECO:0000313" key="4">
    <source>
        <dbReference type="Proteomes" id="UP001187734"/>
    </source>
</evidence>
<dbReference type="AlphaFoldDB" id="A0AAE8MLG4"/>
<protein>
    <submittedName>
        <fullName evidence="3">Uncharacterized protein</fullName>
    </submittedName>
</protein>
<keyword evidence="2" id="KW-0732">Signal</keyword>
<organism evidence="3 4">
    <name type="scientific">Fusarium torulosum</name>
    <dbReference type="NCBI Taxonomy" id="33205"/>
    <lineage>
        <taxon>Eukaryota</taxon>
        <taxon>Fungi</taxon>
        <taxon>Dikarya</taxon>
        <taxon>Ascomycota</taxon>
        <taxon>Pezizomycotina</taxon>
        <taxon>Sordariomycetes</taxon>
        <taxon>Hypocreomycetidae</taxon>
        <taxon>Hypocreales</taxon>
        <taxon>Nectriaceae</taxon>
        <taxon>Fusarium</taxon>
    </lineage>
</organism>
<feature type="chain" id="PRO_5041979788" evidence="2">
    <location>
        <begin position="22"/>
        <end position="108"/>
    </location>
</feature>
<evidence type="ECO:0000256" key="1">
    <source>
        <dbReference type="SAM" id="MobiDB-lite"/>
    </source>
</evidence>
<feature type="compositionally biased region" description="Pro residues" evidence="1">
    <location>
        <begin position="30"/>
        <end position="78"/>
    </location>
</feature>
<keyword evidence="4" id="KW-1185">Reference proteome</keyword>
<proteinExistence type="predicted"/>
<evidence type="ECO:0000313" key="3">
    <source>
        <dbReference type="EMBL" id="SPJ90416.1"/>
    </source>
</evidence>
<accession>A0AAE8MLG4</accession>
<feature type="region of interest" description="Disordered" evidence="1">
    <location>
        <begin position="23"/>
        <end position="84"/>
    </location>
</feature>
<reference evidence="3" key="1">
    <citation type="submission" date="2018-03" db="EMBL/GenBank/DDBJ databases">
        <authorList>
            <person name="Guldener U."/>
        </authorList>
    </citation>
    <scope>NUCLEOTIDE SEQUENCE</scope>
</reference>
<dbReference type="EMBL" id="ONZP01000761">
    <property type="protein sequence ID" value="SPJ90416.1"/>
    <property type="molecule type" value="Genomic_DNA"/>
</dbReference>
<gene>
    <name evidence="3" type="ORF">FTOL_13297</name>
</gene>
<comment type="caution">
    <text evidence="3">The sequence shown here is derived from an EMBL/GenBank/DDBJ whole genome shotgun (WGS) entry which is preliminary data.</text>
</comment>
<feature type="signal peptide" evidence="2">
    <location>
        <begin position="1"/>
        <end position="21"/>
    </location>
</feature>